<dbReference type="PANTHER" id="PTHR21666:SF270">
    <property type="entry name" value="MUREIN HYDROLASE ACTIVATOR ENVC"/>
    <property type="match status" value="1"/>
</dbReference>
<dbReference type="EMBL" id="JBHSHC010000138">
    <property type="protein sequence ID" value="MFC4769564.1"/>
    <property type="molecule type" value="Genomic_DNA"/>
</dbReference>
<dbReference type="EC" id="3.4.24.-" evidence="2"/>
<dbReference type="Pfam" id="PF01551">
    <property type="entry name" value="Peptidase_M23"/>
    <property type="match status" value="1"/>
</dbReference>
<dbReference type="CDD" id="cd12797">
    <property type="entry name" value="M23_peptidase"/>
    <property type="match status" value="1"/>
</dbReference>
<proteinExistence type="predicted"/>
<dbReference type="InterPro" id="IPR050570">
    <property type="entry name" value="Cell_wall_metabolism_enzyme"/>
</dbReference>
<feature type="domain" description="M23ase beta-sheet core" evidence="1">
    <location>
        <begin position="7"/>
        <end position="89"/>
    </location>
</feature>
<dbReference type="InterPro" id="IPR011055">
    <property type="entry name" value="Dup_hybrid_motif"/>
</dbReference>
<dbReference type="InterPro" id="IPR016047">
    <property type="entry name" value="M23ase_b-sheet_dom"/>
</dbReference>
<keyword evidence="3" id="KW-1185">Reference proteome</keyword>
<keyword evidence="2" id="KW-0378">Hydrolase</keyword>
<gene>
    <name evidence="2" type="ORF">ACFO8Q_19730</name>
</gene>
<dbReference type="SUPFAM" id="SSF51261">
    <property type="entry name" value="Duplicated hybrid motif"/>
    <property type="match status" value="1"/>
</dbReference>
<dbReference type="GO" id="GO:0016787">
    <property type="term" value="F:hydrolase activity"/>
    <property type="evidence" value="ECO:0007669"/>
    <property type="project" value="UniProtKB-KW"/>
</dbReference>
<reference evidence="3" key="1">
    <citation type="journal article" date="2019" name="Int. J. Syst. Evol. Microbiol.">
        <title>The Global Catalogue of Microorganisms (GCM) 10K type strain sequencing project: providing services to taxonomists for standard genome sequencing and annotation.</title>
        <authorList>
            <consortium name="The Broad Institute Genomics Platform"/>
            <consortium name="The Broad Institute Genome Sequencing Center for Infectious Disease"/>
            <person name="Wu L."/>
            <person name="Ma J."/>
        </authorList>
    </citation>
    <scope>NUCLEOTIDE SEQUENCE [LARGE SCALE GENOMIC DNA]</scope>
    <source>
        <strain evidence="3">WYCCWR 12678</strain>
    </source>
</reference>
<dbReference type="Gene3D" id="2.70.70.10">
    <property type="entry name" value="Glucose Permease (Domain IIA)"/>
    <property type="match status" value="1"/>
</dbReference>
<dbReference type="RefSeq" id="WP_380028234.1">
    <property type="nucleotide sequence ID" value="NZ_JBHSHC010000138.1"/>
</dbReference>
<dbReference type="PANTHER" id="PTHR21666">
    <property type="entry name" value="PEPTIDASE-RELATED"/>
    <property type="match status" value="1"/>
</dbReference>
<name>A0ABV9Q5S8_9BACL</name>
<dbReference type="Proteomes" id="UP001596002">
    <property type="component" value="Unassembled WGS sequence"/>
</dbReference>
<organism evidence="2 3">
    <name type="scientific">Effusibacillus consociatus</name>
    <dbReference type="NCBI Taxonomy" id="1117041"/>
    <lineage>
        <taxon>Bacteria</taxon>
        <taxon>Bacillati</taxon>
        <taxon>Bacillota</taxon>
        <taxon>Bacilli</taxon>
        <taxon>Bacillales</taxon>
        <taxon>Alicyclobacillaceae</taxon>
        <taxon>Effusibacillus</taxon>
    </lineage>
</organism>
<comment type="caution">
    <text evidence="2">The sequence shown here is derived from an EMBL/GenBank/DDBJ whole genome shotgun (WGS) entry which is preliminary data.</text>
</comment>
<sequence length="126" mass="14572">MQSWNYEIQAIKTGDVVDRADNTDSRGYTVTIDHGYQNGKRVFARYLHFDSAPLVAKFSTVSQYQRIGWMGSTGDSTGKHLHIDFNTYSSPYPNDNRYDPMTLLTQPHVNEITDYWEKNSGYKYSK</sequence>
<protein>
    <submittedName>
        <fullName evidence="2">M23 family metallopeptidase</fullName>
        <ecNumber evidence="2">3.4.24.-</ecNumber>
    </submittedName>
</protein>
<evidence type="ECO:0000313" key="2">
    <source>
        <dbReference type="EMBL" id="MFC4769564.1"/>
    </source>
</evidence>
<evidence type="ECO:0000259" key="1">
    <source>
        <dbReference type="Pfam" id="PF01551"/>
    </source>
</evidence>
<evidence type="ECO:0000313" key="3">
    <source>
        <dbReference type="Proteomes" id="UP001596002"/>
    </source>
</evidence>
<accession>A0ABV9Q5S8</accession>